<protein>
    <submittedName>
        <fullName evidence="8">Putative copper resistance protein D</fullName>
    </submittedName>
</protein>
<dbReference type="Pfam" id="PF09678">
    <property type="entry name" value="Caa3_CtaG"/>
    <property type="match status" value="1"/>
</dbReference>
<name>A0A4R6SAA1_LABRH</name>
<feature type="transmembrane region" description="Helical" evidence="6">
    <location>
        <begin position="388"/>
        <end position="409"/>
    </location>
</feature>
<accession>A0A4R6SAA1</accession>
<evidence type="ECO:0000313" key="9">
    <source>
        <dbReference type="Proteomes" id="UP000295444"/>
    </source>
</evidence>
<reference evidence="8 9" key="1">
    <citation type="submission" date="2019-03" db="EMBL/GenBank/DDBJ databases">
        <title>Genomic Encyclopedia of Type Strains, Phase IV (KMG-IV): sequencing the most valuable type-strain genomes for metagenomic binning, comparative biology and taxonomic classification.</title>
        <authorList>
            <person name="Goeker M."/>
        </authorList>
    </citation>
    <scope>NUCLEOTIDE SEQUENCE [LARGE SCALE GENOMIC DNA]</scope>
    <source>
        <strain evidence="8 9">DSM 45361</strain>
    </source>
</reference>
<evidence type="ECO:0000256" key="1">
    <source>
        <dbReference type="ARBA" id="ARBA00004651"/>
    </source>
</evidence>
<keyword evidence="9" id="KW-1185">Reference proteome</keyword>
<dbReference type="EMBL" id="SNXZ01000004">
    <property type="protein sequence ID" value="TDP96423.1"/>
    <property type="molecule type" value="Genomic_DNA"/>
</dbReference>
<dbReference type="InterPro" id="IPR019108">
    <property type="entry name" value="Caa3_assmbl_CtaG-rel"/>
</dbReference>
<keyword evidence="2" id="KW-1003">Cell membrane</keyword>
<dbReference type="OrthoDB" id="5241646at2"/>
<feature type="domain" description="Copper resistance protein D" evidence="7">
    <location>
        <begin position="224"/>
        <end position="318"/>
    </location>
</feature>
<keyword evidence="4 6" id="KW-1133">Transmembrane helix</keyword>
<gene>
    <name evidence="8" type="ORF">EV186_104410</name>
</gene>
<dbReference type="Pfam" id="PF05425">
    <property type="entry name" value="CopD"/>
    <property type="match status" value="1"/>
</dbReference>
<feature type="transmembrane region" description="Helical" evidence="6">
    <location>
        <begin position="504"/>
        <end position="525"/>
    </location>
</feature>
<organism evidence="8 9">
    <name type="scientific">Labedaea rhizosphaerae</name>
    <dbReference type="NCBI Taxonomy" id="598644"/>
    <lineage>
        <taxon>Bacteria</taxon>
        <taxon>Bacillati</taxon>
        <taxon>Actinomycetota</taxon>
        <taxon>Actinomycetes</taxon>
        <taxon>Pseudonocardiales</taxon>
        <taxon>Pseudonocardiaceae</taxon>
        <taxon>Labedaea</taxon>
    </lineage>
</organism>
<dbReference type="InterPro" id="IPR032694">
    <property type="entry name" value="CopC/D"/>
</dbReference>
<comment type="caution">
    <text evidence="8">The sequence shown here is derived from an EMBL/GenBank/DDBJ whole genome shotgun (WGS) entry which is preliminary data.</text>
</comment>
<evidence type="ECO:0000256" key="3">
    <source>
        <dbReference type="ARBA" id="ARBA00022692"/>
    </source>
</evidence>
<sequence>MAPMLLVGGLLAAVLAAGLLALTGGNRYVLQGLSDPGLLTEHGLIVVRVLTEVACVLCVGSLLFAAFLVPPQRSGTLDVDGYAAMRTAGISAVVWFVGSLLMVPFTIADSIGEPVTSVFHLSELSDLMDALPLAKAWFITAIVVLIVLVGTRFALSWGWTATLFFVAVFGVVPIAVTGHSSAGGAHDLATDSLLLHLVGAALWVGGLVALLAHGRRRGAHLGLAARRFSKVALVCWIVMAVSGVVNAAVRVPAAALFTTSYGLLIVAKVVALVVLGAIGYLHRERTIPKLGTGSGPLVRLAAVEMLLMFVTLAIASALARTPPPPQAVLNPNSVELELGYPLDGPPTVGRILFDWRFDLIFGTAAILLAVCYLLGVRRLRKRGDSWPVGRTIAWVCGCLTILVATSSGIGRYSPAMFSMHMSSHMLLSMLAPVLLVLGGPVTLALRALPTAGRGAPGPREWLVAAVHSPLARALTHPVVALALFVGSFYGLYMSGLFDESLDQHWAHLLMYLHFLLSGYVFYWPVIGVDPSPRRLPYIGRLALVFASLPFHAFFGVILMSMQSVIGLQFYRGLGLPWVHDLLADQRLGGGIAWASGELPLIVVIIALLSQWARADEREARRSDRKADSDGDAELEAYNAMLRKLAGRDT</sequence>
<dbReference type="InterPro" id="IPR008457">
    <property type="entry name" value="Cu-R_CopD_dom"/>
</dbReference>
<feature type="transmembrane region" description="Helical" evidence="6">
    <location>
        <begin position="470"/>
        <end position="492"/>
    </location>
</feature>
<feature type="transmembrane region" description="Helical" evidence="6">
    <location>
        <begin position="301"/>
        <end position="319"/>
    </location>
</feature>
<comment type="subcellular location">
    <subcellularLocation>
        <location evidence="1">Cell membrane</location>
        <topology evidence="1">Multi-pass membrane protein</topology>
    </subcellularLocation>
</comment>
<feature type="transmembrane region" description="Helical" evidence="6">
    <location>
        <begin position="162"/>
        <end position="181"/>
    </location>
</feature>
<keyword evidence="3 6" id="KW-0812">Transmembrane</keyword>
<dbReference type="RefSeq" id="WP_133852155.1">
    <property type="nucleotide sequence ID" value="NZ_SNXZ01000004.1"/>
</dbReference>
<feature type="transmembrane region" description="Helical" evidence="6">
    <location>
        <begin position="90"/>
        <end position="108"/>
    </location>
</feature>
<dbReference type="GO" id="GO:0006825">
    <property type="term" value="P:copper ion transport"/>
    <property type="evidence" value="ECO:0007669"/>
    <property type="project" value="InterPro"/>
</dbReference>
<feature type="transmembrane region" description="Helical" evidence="6">
    <location>
        <begin position="193"/>
        <end position="211"/>
    </location>
</feature>
<evidence type="ECO:0000256" key="4">
    <source>
        <dbReference type="ARBA" id="ARBA00022989"/>
    </source>
</evidence>
<feature type="transmembrane region" description="Helical" evidence="6">
    <location>
        <begin position="537"/>
        <end position="570"/>
    </location>
</feature>
<feature type="transmembrane region" description="Helical" evidence="6">
    <location>
        <begin position="429"/>
        <end position="449"/>
    </location>
</feature>
<evidence type="ECO:0000256" key="5">
    <source>
        <dbReference type="ARBA" id="ARBA00023136"/>
    </source>
</evidence>
<dbReference type="AlphaFoldDB" id="A0A4R6SAA1"/>
<dbReference type="PANTHER" id="PTHR34820:SF4">
    <property type="entry name" value="INNER MEMBRANE PROTEIN YEBZ"/>
    <property type="match status" value="1"/>
</dbReference>
<dbReference type="GO" id="GO:0005886">
    <property type="term" value="C:plasma membrane"/>
    <property type="evidence" value="ECO:0007669"/>
    <property type="project" value="UniProtKB-SubCell"/>
</dbReference>
<proteinExistence type="predicted"/>
<evidence type="ECO:0000259" key="7">
    <source>
        <dbReference type="Pfam" id="PF05425"/>
    </source>
</evidence>
<feature type="transmembrane region" description="Helical" evidence="6">
    <location>
        <begin position="359"/>
        <end position="376"/>
    </location>
</feature>
<feature type="transmembrane region" description="Helical" evidence="6">
    <location>
        <begin position="136"/>
        <end position="155"/>
    </location>
</feature>
<feature type="transmembrane region" description="Helical" evidence="6">
    <location>
        <begin position="590"/>
        <end position="612"/>
    </location>
</feature>
<feature type="transmembrane region" description="Helical" evidence="6">
    <location>
        <begin position="261"/>
        <end position="281"/>
    </location>
</feature>
<feature type="transmembrane region" description="Helical" evidence="6">
    <location>
        <begin position="231"/>
        <end position="249"/>
    </location>
</feature>
<dbReference type="Proteomes" id="UP000295444">
    <property type="component" value="Unassembled WGS sequence"/>
</dbReference>
<evidence type="ECO:0000256" key="2">
    <source>
        <dbReference type="ARBA" id="ARBA00022475"/>
    </source>
</evidence>
<feature type="transmembrane region" description="Helical" evidence="6">
    <location>
        <begin position="45"/>
        <end position="69"/>
    </location>
</feature>
<evidence type="ECO:0000313" key="8">
    <source>
        <dbReference type="EMBL" id="TDP96423.1"/>
    </source>
</evidence>
<keyword evidence="5 6" id="KW-0472">Membrane</keyword>
<dbReference type="PANTHER" id="PTHR34820">
    <property type="entry name" value="INNER MEMBRANE PROTEIN YEBZ"/>
    <property type="match status" value="1"/>
</dbReference>
<evidence type="ECO:0000256" key="6">
    <source>
        <dbReference type="SAM" id="Phobius"/>
    </source>
</evidence>